<dbReference type="EMBL" id="SWKU01000010">
    <property type="protein sequence ID" value="KAF3002920.1"/>
    <property type="molecule type" value="Genomic_DNA"/>
</dbReference>
<name>A0A9P4W8R7_CURKU</name>
<dbReference type="PANTHER" id="PTHR33112:SF1">
    <property type="entry name" value="HETEROKARYON INCOMPATIBILITY DOMAIN-CONTAINING PROTEIN"/>
    <property type="match status" value="1"/>
</dbReference>
<gene>
    <name evidence="1" type="ORF">E8E13_002872</name>
</gene>
<proteinExistence type="predicted"/>
<dbReference type="OrthoDB" id="3692131at2759"/>
<keyword evidence="2" id="KW-1185">Reference proteome</keyword>
<evidence type="ECO:0008006" key="3">
    <source>
        <dbReference type="Google" id="ProtNLM"/>
    </source>
</evidence>
<accession>A0A9P4W8R7</accession>
<dbReference type="Proteomes" id="UP000801428">
    <property type="component" value="Unassembled WGS sequence"/>
</dbReference>
<evidence type="ECO:0000313" key="2">
    <source>
        <dbReference type="Proteomes" id="UP000801428"/>
    </source>
</evidence>
<comment type="caution">
    <text evidence="1">The sequence shown here is derived from an EMBL/GenBank/DDBJ whole genome shotgun (WGS) entry which is preliminary data.</text>
</comment>
<evidence type="ECO:0000313" key="1">
    <source>
        <dbReference type="EMBL" id="KAF3002920.1"/>
    </source>
</evidence>
<dbReference type="PANTHER" id="PTHR33112">
    <property type="entry name" value="DOMAIN PROTEIN, PUTATIVE-RELATED"/>
    <property type="match status" value="1"/>
</dbReference>
<dbReference type="AlphaFoldDB" id="A0A9P4W8R7"/>
<sequence>MGAIYSRAEITIIAAAGEDPTYGLPGISRPFLEYADFFSGNLRKSKWASRAWTFQEGFLSQKALFFTEPNILLKCEKAAQVAETSNVTTTRFIRDFISKYEDEVDKELRGWRLHKNDRKIADMMRVLKEYVKRDLGFETDALNAIVGILNVFTIMNRSLNHLWGLPYAWEESNLTVALFWSNVSRNAHRRPGFPSWSPLGWTGKFIIFEPEQDQFTEGKDAEIRIMGDNNVPEILSGKPGLATFASQCLRVTAYSCRIFQPDLSLRMSGHGVYYRVYGHYVPVAVT</sequence>
<organism evidence="1 2">
    <name type="scientific">Curvularia kusanoi</name>
    <name type="common">Cochliobolus kusanoi</name>
    <dbReference type="NCBI Taxonomy" id="90978"/>
    <lineage>
        <taxon>Eukaryota</taxon>
        <taxon>Fungi</taxon>
        <taxon>Dikarya</taxon>
        <taxon>Ascomycota</taxon>
        <taxon>Pezizomycotina</taxon>
        <taxon>Dothideomycetes</taxon>
        <taxon>Pleosporomycetidae</taxon>
        <taxon>Pleosporales</taxon>
        <taxon>Pleosporineae</taxon>
        <taxon>Pleosporaceae</taxon>
        <taxon>Curvularia</taxon>
    </lineage>
</organism>
<reference evidence="1" key="1">
    <citation type="submission" date="2019-04" db="EMBL/GenBank/DDBJ databases">
        <title>Sequencing of skin fungus with MAO and IRED activity.</title>
        <authorList>
            <person name="Marsaioli A.J."/>
            <person name="Bonatto J.M.C."/>
            <person name="Reis Junior O."/>
        </authorList>
    </citation>
    <scope>NUCLEOTIDE SEQUENCE</scope>
    <source>
        <strain evidence="1">30M1</strain>
    </source>
</reference>
<protein>
    <recommendedName>
        <fullName evidence="3">Heterokaryon incompatibility domain-containing protein</fullName>
    </recommendedName>
</protein>